<evidence type="ECO:0000256" key="1">
    <source>
        <dbReference type="SAM" id="MobiDB-lite"/>
    </source>
</evidence>
<evidence type="ECO:0000313" key="3">
    <source>
        <dbReference type="EMBL" id="ABY83574.1"/>
    </source>
</evidence>
<dbReference type="PANTHER" id="PTHR45138:SF9">
    <property type="entry name" value="DIGUANYLATE CYCLASE DGCM-RELATED"/>
    <property type="match status" value="1"/>
</dbReference>
<protein>
    <recommendedName>
        <fullName evidence="2">GGDEF domain-containing protein</fullName>
    </recommendedName>
</protein>
<evidence type="ECO:0000259" key="2">
    <source>
        <dbReference type="PROSITE" id="PS50887"/>
    </source>
</evidence>
<dbReference type="PROSITE" id="PS50887">
    <property type="entry name" value="GGDEF"/>
    <property type="match status" value="1"/>
</dbReference>
<dbReference type="InterPro" id="IPR043128">
    <property type="entry name" value="Rev_trsase/Diguanyl_cyclase"/>
</dbReference>
<accession>B0LUA6</accession>
<name>B0LUA6_9ACTN</name>
<gene>
    <name evidence="3" type="ORF">pSHK1.105</name>
</gene>
<dbReference type="SUPFAM" id="SSF55073">
    <property type="entry name" value="Nucleotide cyclase"/>
    <property type="match status" value="1"/>
</dbReference>
<feature type="region of interest" description="Disordered" evidence="1">
    <location>
        <begin position="1"/>
        <end position="26"/>
    </location>
</feature>
<dbReference type="AlphaFoldDB" id="B0LUA6"/>
<dbReference type="Gene3D" id="3.30.70.270">
    <property type="match status" value="1"/>
</dbReference>
<dbReference type="NCBIfam" id="TIGR00254">
    <property type="entry name" value="GGDEF"/>
    <property type="match status" value="1"/>
</dbReference>
<reference evidence="3" key="1">
    <citation type="journal article" date="2011" name="Acta Biochim. Biophys. Sin.">
        <title>Characterization of the multiple CRISPR loci on Streptomyces linear plasmid pSHK1.</title>
        <authorList>
            <person name="Guo P."/>
            <person name="Cheng Q."/>
            <person name="Xie P."/>
            <person name="Fan Y."/>
            <person name="Jiang W."/>
            <person name="Qin Z."/>
        </authorList>
    </citation>
    <scope>NUCLEOTIDE SEQUENCE</scope>
    <source>
        <strain evidence="3">HK1</strain>
        <plasmid evidence="3">pSHK1</plasmid>
    </source>
</reference>
<dbReference type="EMBL" id="EU372836">
    <property type="protein sequence ID" value="ABY83574.1"/>
    <property type="molecule type" value="Genomic_DNA"/>
</dbReference>
<dbReference type="GO" id="GO:0052621">
    <property type="term" value="F:diguanylate cyclase activity"/>
    <property type="evidence" value="ECO:0007669"/>
    <property type="project" value="TreeGrafter"/>
</dbReference>
<sequence>MRLPRATQPVRDERENPSMNSVPRQQARIGQRALLLTTAALPLTGWAVHAAALHKQLAATRRDPLTGLLRRDAYTTRARRILARHGDDAAVIMVDADHFKQINDTAGHPAGDAVLTAIGFPVKSMCSDLRGC</sequence>
<dbReference type="GO" id="GO:0043709">
    <property type="term" value="P:cell adhesion involved in single-species biofilm formation"/>
    <property type="evidence" value="ECO:0007669"/>
    <property type="project" value="TreeGrafter"/>
</dbReference>
<dbReference type="InterPro" id="IPR050469">
    <property type="entry name" value="Diguanylate_Cyclase"/>
</dbReference>
<dbReference type="Pfam" id="PF00990">
    <property type="entry name" value="GGDEF"/>
    <property type="match status" value="1"/>
</dbReference>
<dbReference type="GO" id="GO:0005886">
    <property type="term" value="C:plasma membrane"/>
    <property type="evidence" value="ECO:0007669"/>
    <property type="project" value="TreeGrafter"/>
</dbReference>
<keyword evidence="3" id="KW-0614">Plasmid</keyword>
<geneLocation type="plasmid" evidence="3">
    <name>pSHK1</name>
</geneLocation>
<dbReference type="PANTHER" id="PTHR45138">
    <property type="entry name" value="REGULATORY COMPONENTS OF SENSORY TRANSDUCTION SYSTEM"/>
    <property type="match status" value="1"/>
</dbReference>
<feature type="domain" description="GGDEF" evidence="2">
    <location>
        <begin position="87"/>
        <end position="132"/>
    </location>
</feature>
<dbReference type="GO" id="GO:1902201">
    <property type="term" value="P:negative regulation of bacterial-type flagellum-dependent cell motility"/>
    <property type="evidence" value="ECO:0007669"/>
    <property type="project" value="TreeGrafter"/>
</dbReference>
<organism evidence="3">
    <name type="scientific">Streptomyces sp. HK1</name>
    <dbReference type="NCBI Taxonomy" id="405041"/>
    <lineage>
        <taxon>Bacteria</taxon>
        <taxon>Bacillati</taxon>
        <taxon>Actinomycetota</taxon>
        <taxon>Actinomycetes</taxon>
        <taxon>Kitasatosporales</taxon>
        <taxon>Streptomycetaceae</taxon>
        <taxon>Streptomyces</taxon>
    </lineage>
</organism>
<proteinExistence type="predicted"/>
<dbReference type="InterPro" id="IPR029787">
    <property type="entry name" value="Nucleotide_cyclase"/>
</dbReference>
<dbReference type="InterPro" id="IPR000160">
    <property type="entry name" value="GGDEF_dom"/>
</dbReference>